<dbReference type="PANTHER" id="PTHR32282:SF33">
    <property type="entry name" value="PEPTIDOGLYCAN GLYCOSYLTRANSFERASE"/>
    <property type="match status" value="1"/>
</dbReference>
<keyword evidence="8" id="KW-0511">Multifunctional enzyme</keyword>
<reference evidence="15" key="1">
    <citation type="submission" date="2020-05" db="EMBL/GenBank/DDBJ databases">
        <authorList>
            <person name="Chiriac C."/>
            <person name="Salcher M."/>
            <person name="Ghai R."/>
            <person name="Kavagutti S V."/>
        </authorList>
    </citation>
    <scope>NUCLEOTIDE SEQUENCE</scope>
</reference>
<dbReference type="InterPro" id="IPR050396">
    <property type="entry name" value="Glycosyltr_51/Transpeptidase"/>
</dbReference>
<dbReference type="FunFam" id="1.10.3810.10:FF:000001">
    <property type="entry name" value="Penicillin-binding protein 1A"/>
    <property type="match status" value="1"/>
</dbReference>
<keyword evidence="5" id="KW-0378">Hydrolase</keyword>
<sequence length="790" mass="83384">MSDPRTTSRVLSHLGVMVVVSAVLGVLVAGLAIPFAGVVGVGARNVAATMDNLPEELETEQLAQRTTILDADGNVLATLFDQNRVEVPLTQVSRKMVKAIVAVEDARFYEHGALDIQGTLRAFITNAANSGTVQGGSSITQQLVKQTLVLQATTEEEKAAALDDTYARKLRELRYAIALEKEHSKDWILERYLNTVYFGDGAYGIQSAAKHFFNTNASKLDLLQSATLAGLVRNPEGYDPTDNPERALTRRNVVLQRLGDVGVLNSNRVDRLQEKPLGLDVQRFSNGCVFSAAPFFCDYVIQYLLKDDALGPNKKSRRQLLNTGGLTIRTTLDLDYQRAADTSVRERVYPRDTAIGALAMVEPGTGEVRALAQSRPMGADREAGQTYLNYTVPRKYGDSGGFQPGSTFKAFVLAAAVEQGIPLSTSIASPEARTFQQNEFPVCDGQNYASTQDYPVTNSTGEGTFNLYTGTQQSVNTFYIALSQQTGLCEPYKLAKRMGVVGLDDPDKWMVPSFALGVASVSPLEMAEAYATFAARGLHCTSRPVTAIEDMAGNTLKEYPAKCRQVMQNSTADAVNDVLRGVIEGGFASAWALEQPSAGKTGTTQDGKSVWFVGYTPNMAAAAMIAGANQSGTPVSLTGQTVGPTFISSASGSGFAAPIWGTAMRAVQGQLPDTAFVAPSASDIAGVPTTVPGVSGTSVESATQQLEAAGFTVSYGGYVASAVAEGLVAYSSPGTGAIVPSGSTVTIYQSTGRPPRPQGGGGGGGGRDDDRGGNGNGNNGRGNGNGNGRR</sequence>
<dbReference type="InterPro" id="IPR023346">
    <property type="entry name" value="Lysozyme-like_dom_sf"/>
</dbReference>
<dbReference type="SUPFAM" id="SSF53955">
    <property type="entry name" value="Lysozyme-like"/>
    <property type="match status" value="1"/>
</dbReference>
<protein>
    <recommendedName>
        <fullName evidence="10">peptidoglycan glycosyltransferase</fullName>
        <ecNumber evidence="10">2.4.99.28</ecNumber>
    </recommendedName>
</protein>
<evidence type="ECO:0000256" key="13">
    <source>
        <dbReference type="SAM" id="Phobius"/>
    </source>
</evidence>
<dbReference type="Gene3D" id="3.40.710.10">
    <property type="entry name" value="DD-peptidase/beta-lactamase superfamily"/>
    <property type="match status" value="1"/>
</dbReference>
<organism evidence="15">
    <name type="scientific">freshwater metagenome</name>
    <dbReference type="NCBI Taxonomy" id="449393"/>
    <lineage>
        <taxon>unclassified sequences</taxon>
        <taxon>metagenomes</taxon>
        <taxon>ecological metagenomes</taxon>
    </lineage>
</organism>
<feature type="region of interest" description="Disordered" evidence="12">
    <location>
        <begin position="745"/>
        <end position="790"/>
    </location>
</feature>
<dbReference type="CDD" id="cd06577">
    <property type="entry name" value="PASTA_pknB"/>
    <property type="match status" value="1"/>
</dbReference>
<dbReference type="InterPro" id="IPR001264">
    <property type="entry name" value="Glyco_trans_51"/>
</dbReference>
<dbReference type="SUPFAM" id="SSF56601">
    <property type="entry name" value="beta-lactamase/transpeptidase-like"/>
    <property type="match status" value="1"/>
</dbReference>
<keyword evidence="9" id="KW-0961">Cell wall biogenesis/degradation</keyword>
<accession>A0A6J6UQ23</accession>
<dbReference type="AlphaFoldDB" id="A0A6J6UQ23"/>
<evidence type="ECO:0000256" key="3">
    <source>
        <dbReference type="ARBA" id="ARBA00022676"/>
    </source>
</evidence>
<dbReference type="Pfam" id="PF00905">
    <property type="entry name" value="Transpeptidase"/>
    <property type="match status" value="1"/>
</dbReference>
<dbReference type="InterPro" id="IPR005543">
    <property type="entry name" value="PASTA_dom"/>
</dbReference>
<evidence type="ECO:0000256" key="1">
    <source>
        <dbReference type="ARBA" id="ARBA00022645"/>
    </source>
</evidence>
<evidence type="ECO:0000256" key="4">
    <source>
        <dbReference type="ARBA" id="ARBA00022679"/>
    </source>
</evidence>
<keyword evidence="2" id="KW-0645">Protease</keyword>
<evidence type="ECO:0000256" key="8">
    <source>
        <dbReference type="ARBA" id="ARBA00023268"/>
    </source>
</evidence>
<keyword evidence="6" id="KW-0133">Cell shape</keyword>
<dbReference type="EC" id="2.4.99.28" evidence="10"/>
<dbReference type="Gene3D" id="3.30.10.20">
    <property type="match status" value="1"/>
</dbReference>
<proteinExistence type="predicted"/>
<keyword evidence="1" id="KW-0121">Carboxypeptidase</keyword>
<dbReference type="GO" id="GO:0071555">
    <property type="term" value="P:cell wall organization"/>
    <property type="evidence" value="ECO:0007669"/>
    <property type="project" value="UniProtKB-KW"/>
</dbReference>
<dbReference type="Gene3D" id="1.10.3810.10">
    <property type="entry name" value="Biosynthetic peptidoglycan transglycosylase-like"/>
    <property type="match status" value="1"/>
</dbReference>
<evidence type="ECO:0000256" key="11">
    <source>
        <dbReference type="ARBA" id="ARBA00049902"/>
    </source>
</evidence>
<keyword evidence="7" id="KW-0573">Peptidoglycan synthesis</keyword>
<evidence type="ECO:0000256" key="5">
    <source>
        <dbReference type="ARBA" id="ARBA00022801"/>
    </source>
</evidence>
<name>A0A6J6UQ23_9ZZZZ</name>
<keyword evidence="13" id="KW-0472">Membrane</keyword>
<dbReference type="InterPro" id="IPR012338">
    <property type="entry name" value="Beta-lactam/transpept-like"/>
</dbReference>
<dbReference type="GO" id="GO:0030288">
    <property type="term" value="C:outer membrane-bounded periplasmic space"/>
    <property type="evidence" value="ECO:0007669"/>
    <property type="project" value="TreeGrafter"/>
</dbReference>
<evidence type="ECO:0000256" key="9">
    <source>
        <dbReference type="ARBA" id="ARBA00023316"/>
    </source>
</evidence>
<evidence type="ECO:0000313" key="15">
    <source>
        <dbReference type="EMBL" id="CAB4761354.1"/>
    </source>
</evidence>
<evidence type="ECO:0000259" key="14">
    <source>
        <dbReference type="PROSITE" id="PS51178"/>
    </source>
</evidence>
<dbReference type="GO" id="GO:0008955">
    <property type="term" value="F:peptidoglycan glycosyltransferase activity"/>
    <property type="evidence" value="ECO:0007669"/>
    <property type="project" value="UniProtKB-EC"/>
</dbReference>
<evidence type="ECO:0000256" key="2">
    <source>
        <dbReference type="ARBA" id="ARBA00022670"/>
    </source>
</evidence>
<evidence type="ECO:0000256" key="6">
    <source>
        <dbReference type="ARBA" id="ARBA00022960"/>
    </source>
</evidence>
<feature type="compositionally biased region" description="Gly residues" evidence="12">
    <location>
        <begin position="773"/>
        <end position="790"/>
    </location>
</feature>
<feature type="domain" description="PASTA" evidence="14">
    <location>
        <begin position="686"/>
        <end position="751"/>
    </location>
</feature>
<dbReference type="EMBL" id="CAEZYQ010000024">
    <property type="protein sequence ID" value="CAB4761354.1"/>
    <property type="molecule type" value="Genomic_DNA"/>
</dbReference>
<evidence type="ECO:0000256" key="12">
    <source>
        <dbReference type="SAM" id="MobiDB-lite"/>
    </source>
</evidence>
<evidence type="ECO:0000256" key="10">
    <source>
        <dbReference type="ARBA" id="ARBA00044770"/>
    </source>
</evidence>
<dbReference type="Pfam" id="PF00912">
    <property type="entry name" value="Transgly"/>
    <property type="match status" value="1"/>
</dbReference>
<comment type="catalytic activity">
    <reaction evidence="11">
        <text>[GlcNAc-(1-&gt;4)-Mur2Ac(oyl-L-Ala-gamma-D-Glu-L-Lys-D-Ala-D-Ala)](n)-di-trans,octa-cis-undecaprenyl diphosphate + beta-D-GlcNAc-(1-&gt;4)-Mur2Ac(oyl-L-Ala-gamma-D-Glu-L-Lys-D-Ala-D-Ala)-di-trans,octa-cis-undecaprenyl diphosphate = [GlcNAc-(1-&gt;4)-Mur2Ac(oyl-L-Ala-gamma-D-Glu-L-Lys-D-Ala-D-Ala)](n+1)-di-trans,octa-cis-undecaprenyl diphosphate + di-trans,octa-cis-undecaprenyl diphosphate + H(+)</text>
        <dbReference type="Rhea" id="RHEA:23708"/>
        <dbReference type="Rhea" id="RHEA-COMP:9602"/>
        <dbReference type="Rhea" id="RHEA-COMP:9603"/>
        <dbReference type="ChEBI" id="CHEBI:15378"/>
        <dbReference type="ChEBI" id="CHEBI:58405"/>
        <dbReference type="ChEBI" id="CHEBI:60033"/>
        <dbReference type="ChEBI" id="CHEBI:78435"/>
        <dbReference type="EC" id="2.4.99.28"/>
    </reaction>
</comment>
<dbReference type="PANTHER" id="PTHR32282">
    <property type="entry name" value="BINDING PROTEIN TRANSPEPTIDASE, PUTATIVE-RELATED"/>
    <property type="match status" value="1"/>
</dbReference>
<evidence type="ECO:0000256" key="7">
    <source>
        <dbReference type="ARBA" id="ARBA00022984"/>
    </source>
</evidence>
<dbReference type="PROSITE" id="PS51178">
    <property type="entry name" value="PASTA"/>
    <property type="match status" value="1"/>
</dbReference>
<keyword evidence="13" id="KW-0812">Transmembrane</keyword>
<dbReference type="SMART" id="SM00740">
    <property type="entry name" value="PASTA"/>
    <property type="match status" value="1"/>
</dbReference>
<gene>
    <name evidence="15" type="ORF">UFOPK2761_02657</name>
</gene>
<dbReference type="GO" id="GO:0004180">
    <property type="term" value="F:carboxypeptidase activity"/>
    <property type="evidence" value="ECO:0007669"/>
    <property type="project" value="UniProtKB-KW"/>
</dbReference>
<feature type="transmembrane region" description="Helical" evidence="13">
    <location>
        <begin position="12"/>
        <end position="36"/>
    </location>
</feature>
<dbReference type="GO" id="GO:0008360">
    <property type="term" value="P:regulation of cell shape"/>
    <property type="evidence" value="ECO:0007669"/>
    <property type="project" value="UniProtKB-KW"/>
</dbReference>
<keyword evidence="13" id="KW-1133">Transmembrane helix</keyword>
<dbReference type="Pfam" id="PF03793">
    <property type="entry name" value="PASTA"/>
    <property type="match status" value="1"/>
</dbReference>
<dbReference type="InterPro" id="IPR001460">
    <property type="entry name" value="PCN-bd_Tpept"/>
</dbReference>
<dbReference type="InterPro" id="IPR036950">
    <property type="entry name" value="PBP_transglycosylase"/>
</dbReference>
<dbReference type="GO" id="GO:0009252">
    <property type="term" value="P:peptidoglycan biosynthetic process"/>
    <property type="evidence" value="ECO:0007669"/>
    <property type="project" value="UniProtKB-KW"/>
</dbReference>
<keyword evidence="3" id="KW-0328">Glycosyltransferase</keyword>
<dbReference type="GO" id="GO:0006508">
    <property type="term" value="P:proteolysis"/>
    <property type="evidence" value="ECO:0007669"/>
    <property type="project" value="UniProtKB-KW"/>
</dbReference>
<dbReference type="GO" id="GO:0008658">
    <property type="term" value="F:penicillin binding"/>
    <property type="evidence" value="ECO:0007669"/>
    <property type="project" value="InterPro"/>
</dbReference>
<keyword evidence="4" id="KW-0808">Transferase</keyword>